<dbReference type="CDD" id="cd04485">
    <property type="entry name" value="DnaE_OBF"/>
    <property type="match status" value="1"/>
</dbReference>
<feature type="domain" description="Polymerase/histidinol phosphatase N-terminal" evidence="9">
    <location>
        <begin position="8"/>
        <end position="75"/>
    </location>
</feature>
<dbReference type="NCBIfam" id="TIGR00594">
    <property type="entry name" value="polc"/>
    <property type="match status" value="1"/>
</dbReference>
<dbReference type="Pfam" id="PF01336">
    <property type="entry name" value="tRNA_anti-codon"/>
    <property type="match status" value="1"/>
</dbReference>
<dbReference type="PANTHER" id="PTHR32294">
    <property type="entry name" value="DNA POLYMERASE III SUBUNIT ALPHA"/>
    <property type="match status" value="1"/>
</dbReference>
<dbReference type="InterPro" id="IPR003141">
    <property type="entry name" value="Pol/His_phosphatase_N"/>
</dbReference>
<dbReference type="Gene3D" id="1.10.10.1600">
    <property type="entry name" value="Bacterial DNA polymerase III alpha subunit, thumb domain"/>
    <property type="match status" value="1"/>
</dbReference>
<evidence type="ECO:0000256" key="4">
    <source>
        <dbReference type="ARBA" id="ARBA00022679"/>
    </source>
</evidence>
<evidence type="ECO:0000256" key="6">
    <source>
        <dbReference type="ARBA" id="ARBA00022705"/>
    </source>
</evidence>
<dbReference type="SMART" id="SM00481">
    <property type="entry name" value="POLIIIAc"/>
    <property type="match status" value="1"/>
</dbReference>
<comment type="subcellular location">
    <subcellularLocation>
        <location evidence="1">Cytoplasm</location>
    </subcellularLocation>
</comment>
<evidence type="ECO:0000256" key="8">
    <source>
        <dbReference type="ARBA" id="ARBA00049244"/>
    </source>
</evidence>
<dbReference type="Proteomes" id="UP001317516">
    <property type="component" value="Chromosome"/>
</dbReference>
<keyword evidence="5" id="KW-0548">Nucleotidyltransferase</keyword>
<name>A0ABM8DKA9_9SPIR</name>
<dbReference type="InterPro" id="IPR016195">
    <property type="entry name" value="Pol/histidinol_Pase-like"/>
</dbReference>
<comment type="catalytic activity">
    <reaction evidence="8">
        <text>DNA(n) + a 2'-deoxyribonucleoside 5'-triphosphate = DNA(n+1) + diphosphate</text>
        <dbReference type="Rhea" id="RHEA:22508"/>
        <dbReference type="Rhea" id="RHEA-COMP:17339"/>
        <dbReference type="Rhea" id="RHEA-COMP:17340"/>
        <dbReference type="ChEBI" id="CHEBI:33019"/>
        <dbReference type="ChEBI" id="CHEBI:61560"/>
        <dbReference type="ChEBI" id="CHEBI:173112"/>
        <dbReference type="EC" id="2.7.7.7"/>
    </reaction>
</comment>
<proteinExistence type="predicted"/>
<dbReference type="NCBIfam" id="NF004226">
    <property type="entry name" value="PRK05673.1"/>
    <property type="match status" value="1"/>
</dbReference>
<dbReference type="SUPFAM" id="SSF89550">
    <property type="entry name" value="PHP domain-like"/>
    <property type="match status" value="1"/>
</dbReference>
<accession>A0ABM8DKA9</accession>
<dbReference type="InterPro" id="IPR011708">
    <property type="entry name" value="DNA_pol3_alpha_NTPase_dom"/>
</dbReference>
<dbReference type="Gene3D" id="1.10.150.870">
    <property type="match status" value="1"/>
</dbReference>
<dbReference type="CDD" id="cd12113">
    <property type="entry name" value="PHP_PolIIIA_DnaE3"/>
    <property type="match status" value="1"/>
</dbReference>
<evidence type="ECO:0000256" key="7">
    <source>
        <dbReference type="ARBA" id="ARBA00022932"/>
    </source>
</evidence>
<evidence type="ECO:0000313" key="10">
    <source>
        <dbReference type="EMBL" id="BDU62750.1"/>
    </source>
</evidence>
<reference evidence="10 11" key="1">
    <citation type="submission" date="2022-11" db="EMBL/GenBank/DDBJ databases">
        <title>Genome sequence of clinical isolate of the human pathogenic Borrelia fainii.</title>
        <authorList>
            <person name="Itokawa K."/>
            <person name="Sato K."/>
            <person name="Qiu Y."/>
        </authorList>
    </citation>
    <scope>NUCLEOTIDE SEQUENCE [LARGE SCALE GENOMIC DNA]</scope>
    <source>
        <strain evidence="10 11">Qtaro</strain>
    </source>
</reference>
<dbReference type="InterPro" id="IPR004013">
    <property type="entry name" value="PHP_dom"/>
</dbReference>
<dbReference type="NCBIfam" id="NF005298">
    <property type="entry name" value="PRK06826.1"/>
    <property type="match status" value="1"/>
</dbReference>
<dbReference type="Pfam" id="PF14579">
    <property type="entry name" value="HHH_6"/>
    <property type="match status" value="1"/>
</dbReference>
<keyword evidence="7" id="KW-0239">DNA-directed DNA polymerase</keyword>
<evidence type="ECO:0000256" key="3">
    <source>
        <dbReference type="ARBA" id="ARBA00019114"/>
    </source>
</evidence>
<keyword evidence="6" id="KW-0235">DNA replication</keyword>
<dbReference type="PANTHER" id="PTHR32294:SF0">
    <property type="entry name" value="DNA POLYMERASE III SUBUNIT ALPHA"/>
    <property type="match status" value="1"/>
</dbReference>
<keyword evidence="11" id="KW-1185">Reference proteome</keyword>
<dbReference type="Pfam" id="PF07733">
    <property type="entry name" value="DNA_pol3_alpha"/>
    <property type="match status" value="1"/>
</dbReference>
<evidence type="ECO:0000313" key="11">
    <source>
        <dbReference type="Proteomes" id="UP001317516"/>
    </source>
</evidence>
<dbReference type="InterPro" id="IPR041931">
    <property type="entry name" value="DNA_pol3_alpha_thumb_dom"/>
</dbReference>
<dbReference type="InterPro" id="IPR040982">
    <property type="entry name" value="DNA_pol3_finger"/>
</dbReference>
<dbReference type="RefSeq" id="WP_281861085.1">
    <property type="nucleotide sequence ID" value="NZ_AP027070.1"/>
</dbReference>
<protein>
    <recommendedName>
        <fullName evidence="3">DNA polymerase III subunit alpha</fullName>
        <ecNumber evidence="2">2.7.7.7</ecNumber>
    </recommendedName>
</protein>
<evidence type="ECO:0000256" key="1">
    <source>
        <dbReference type="ARBA" id="ARBA00004496"/>
    </source>
</evidence>
<dbReference type="InterPro" id="IPR029460">
    <property type="entry name" value="DNAPol_HHH"/>
</dbReference>
<dbReference type="InterPro" id="IPR004805">
    <property type="entry name" value="DnaE2/DnaE/PolC"/>
</dbReference>
<dbReference type="Pfam" id="PF02811">
    <property type="entry name" value="PHP"/>
    <property type="match status" value="1"/>
</dbReference>
<dbReference type="EMBL" id="AP027070">
    <property type="protein sequence ID" value="BDU62750.1"/>
    <property type="molecule type" value="Genomic_DNA"/>
</dbReference>
<evidence type="ECO:0000256" key="5">
    <source>
        <dbReference type="ARBA" id="ARBA00022695"/>
    </source>
</evidence>
<dbReference type="EC" id="2.7.7.7" evidence="2"/>
<gene>
    <name evidence="10" type="primary">dnaE</name>
    <name evidence="10" type="ORF">BOFE_02900</name>
</gene>
<keyword evidence="4" id="KW-0808">Transferase</keyword>
<evidence type="ECO:0000256" key="2">
    <source>
        <dbReference type="ARBA" id="ARBA00012417"/>
    </source>
</evidence>
<evidence type="ECO:0000259" key="9">
    <source>
        <dbReference type="SMART" id="SM00481"/>
    </source>
</evidence>
<organism evidence="10 11">
    <name type="scientific">Candidatus Borrelia fainii</name>
    <dbReference type="NCBI Taxonomy" id="2518322"/>
    <lineage>
        <taxon>Bacteria</taxon>
        <taxon>Pseudomonadati</taxon>
        <taxon>Spirochaetota</taxon>
        <taxon>Spirochaetia</taxon>
        <taxon>Spirochaetales</taxon>
        <taxon>Borreliaceae</taxon>
        <taxon>Borrelia</taxon>
    </lineage>
</organism>
<dbReference type="InterPro" id="IPR004365">
    <property type="entry name" value="NA-bd_OB_tRNA"/>
</dbReference>
<sequence>MDLKVKFVHLHVHSDYSLLDGAAKITDIVAKAKKCNMSHIALTDHGNLFGAVKFYREAKGAGIKPIIGMEAYMSSTSKHVKKNDELGRPYYHLIFLAKNELGYKNLLKLTSVSYLEGFYYRPRIDKKDIEKYSEGLICTSACIGGIIPQLILANKFDDAKNEILWFKSVFGDDFYLELQRHGIKQQDIVNEKLVAYSREFNVSLTVSNDSHYVNKEDATAQDIIVCIGTGAKRSDPNRLKMETDEFYLKTQEEMCKLFRDLPEALANTLKIAEKCNEFEIKFPGPIFPEYQVPSEFDTLSQYLEHLTLEGLKFRYANVTDSIKERAFYELSTIIKMGFEAYFLIVWDFIKFAHDRGIPVGPGRGSGAGSIVAYALRITDIDPLKYSLLFERFLNPERVSMPDFDIDFCFEGRDEVIKYVTEKYGEDKVAQIITFGTLKPKAVFKDVGRVLDIPFAESNELTKLIPDGPKVSLREVFKDKALKAYLNKGSVYNELMEAALVLEGMNRYVSTHAAGIVISRTPLTDYVPLYKDYKQNTVSTQYSMDLLEDCGLVKMDFLGLKTLTLIKNAENLIRITNPNFSIANISDSDVKTFKMLSEGRSASVFQFESEGMQQVLKEAKPDSIEDLIALNALYRPGPMQFIPQFIAAKTGTKRIRYPHPDLKEVLKPTYGVIVYQEQVMEVARIIGGFSLGKADILRRAMGKKKEDEMNKMKVDFIKGALSKGYDETLANDIFELLKPFAGYGFNKSHAAAYSLIAYQTAYLKANYPENFMAANLTNEINNTEKLSYYIEEAKSMEINVLKPDINQSFKEFSVVGLNISYGLNGIKNIGGLIVDLIITERQKNGKYKSFEDFIRRVDDKVINKKFLEAAIKSGLFDSLGQNRKTLFQNLDKLIDFVVKDRSDKKLGQNSLFGSIDSQDAIQQSFNYHVFEEYSYPELLRFERELLGFYVSGHPLDHYKSELERFTNFNVLKDLAVKKDTTVKFAGSLNVVRVIRTKKNNARMAFGVIEDFKGEMEIIVFAENYEKYNHLLIEGDVIGVIGKLKFERDKFSIIVEKVLSIEEISVNNVNKINNLHIKFSNERLGDSHLLYSLKDKIFNFEDNTGFSHVYLYLKNDDRSLKLKMDLTLNFKPDKFKLNELRCHKIVEDIWFD</sequence>
<dbReference type="Gene3D" id="3.20.20.140">
    <property type="entry name" value="Metal-dependent hydrolases"/>
    <property type="match status" value="1"/>
</dbReference>
<dbReference type="Pfam" id="PF17657">
    <property type="entry name" value="DNA_pol3_finger"/>
    <property type="match status" value="1"/>
</dbReference>